<comment type="caution">
    <text evidence="2">The sequence shown here is derived from an EMBL/GenBank/DDBJ whole genome shotgun (WGS) entry which is preliminary data.</text>
</comment>
<dbReference type="EMBL" id="ASIV01000006">
    <property type="protein sequence ID" value="KEG19324.1"/>
    <property type="molecule type" value="Genomic_DNA"/>
</dbReference>
<dbReference type="Proteomes" id="UP000031740">
    <property type="component" value="Unassembled WGS sequence"/>
</dbReference>
<dbReference type="STRING" id="1293911.H710_01106"/>
<accession>A0A072RCW2</accession>
<dbReference type="InterPro" id="IPR011455">
    <property type="entry name" value="DUF1561"/>
</dbReference>
<dbReference type="HOGENOM" id="CLU_1648818_0_0_5"/>
<sequence>MISMFLPDYLWISSATASTQQDMLRTLRDLVNLAPGTIGFLLISRANAAGTDRIAHVQPFVMTHQGFVLIITNTLGISFERYRTLLSPTTNSARLLYYLSVEGRRNIYAITTFQMVGFNAPPLSVSMSQRNCTGEGERRRGSGEFPNTTTINQCGSGRCM</sequence>
<gene>
    <name evidence="2" type="ORF">H710_01106</name>
</gene>
<dbReference type="AlphaFoldDB" id="A0A072RCW2"/>
<evidence type="ECO:0000313" key="3">
    <source>
        <dbReference type="Proteomes" id="UP000031740"/>
    </source>
</evidence>
<evidence type="ECO:0000313" key="2">
    <source>
        <dbReference type="EMBL" id="KEG19324.1"/>
    </source>
</evidence>
<proteinExistence type="predicted"/>
<dbReference type="PATRIC" id="fig|1293911.3.peg.1144"/>
<organism evidence="2 3">
    <name type="scientific">Bartonella bacilliformis Ver097</name>
    <dbReference type="NCBI Taxonomy" id="1293911"/>
    <lineage>
        <taxon>Bacteria</taxon>
        <taxon>Pseudomonadati</taxon>
        <taxon>Pseudomonadota</taxon>
        <taxon>Alphaproteobacteria</taxon>
        <taxon>Hyphomicrobiales</taxon>
        <taxon>Bartonellaceae</taxon>
        <taxon>Bartonella</taxon>
    </lineage>
</organism>
<dbReference type="Pfam" id="PF07598">
    <property type="entry name" value="DUF1561"/>
    <property type="match status" value="1"/>
</dbReference>
<evidence type="ECO:0000256" key="1">
    <source>
        <dbReference type="SAM" id="MobiDB-lite"/>
    </source>
</evidence>
<reference evidence="2 3" key="1">
    <citation type="submission" date="2013-04" db="EMBL/GenBank/DDBJ databases">
        <title>The Genome Sequence of Bartonella bacilliformis Ver097.</title>
        <authorList>
            <consortium name="The Broad Institute Genomics Platform"/>
            <consortium name="The Broad Institute Genome Sequencing Center for Infectious Disease"/>
            <person name="Feldgarden M."/>
            <person name="Kirby J."/>
            <person name="Birtles R."/>
            <person name="Dasch G."/>
            <person name="Hendrix L."/>
            <person name="Koehler J."/>
            <person name="Walker B."/>
            <person name="Young S.K."/>
            <person name="Zeng Q."/>
            <person name="Gargeya S."/>
            <person name="Fitzgerald M."/>
            <person name="Haas B."/>
            <person name="Abouelleil A."/>
            <person name="Allen A.W."/>
            <person name="Alvarado L."/>
            <person name="Arachchi H.M."/>
            <person name="Berlin A.M."/>
            <person name="Chapman S.B."/>
            <person name="Gainer-Dewar J."/>
            <person name="Goldberg J."/>
            <person name="Griggs A."/>
            <person name="Gujja S."/>
            <person name="Hansen M."/>
            <person name="Howarth C."/>
            <person name="Imamovic A."/>
            <person name="Ireland A."/>
            <person name="Larimer J."/>
            <person name="McCowan C."/>
            <person name="Murphy C."/>
            <person name="Pearson M."/>
            <person name="Poon T.W."/>
            <person name="Priest M."/>
            <person name="Roberts A."/>
            <person name="Saif S."/>
            <person name="Shea T."/>
            <person name="Sisk P."/>
            <person name="Sykes S."/>
            <person name="Wortman J."/>
            <person name="Nusbaum C."/>
            <person name="Birren B."/>
        </authorList>
    </citation>
    <scope>NUCLEOTIDE SEQUENCE [LARGE SCALE GENOMIC DNA]</scope>
    <source>
        <strain evidence="2 3">Ver097</strain>
    </source>
</reference>
<feature type="region of interest" description="Disordered" evidence="1">
    <location>
        <begin position="129"/>
        <end position="149"/>
    </location>
</feature>
<protein>
    <submittedName>
        <fullName evidence="2">Uncharacterized protein</fullName>
    </submittedName>
</protein>
<name>A0A072RCW2_BARBA</name>